<dbReference type="PANTHER" id="PTHR35564">
    <property type="match status" value="1"/>
</dbReference>
<protein>
    <submittedName>
        <fullName evidence="1">Type VI secretion protein</fullName>
    </submittedName>
</protein>
<dbReference type="AlphaFoldDB" id="A0A379SH59"/>
<organism evidence="1 2">
    <name type="scientific">Salmonella enterica subsp. arizonae</name>
    <dbReference type="NCBI Taxonomy" id="59203"/>
    <lineage>
        <taxon>Bacteria</taxon>
        <taxon>Pseudomonadati</taxon>
        <taxon>Pseudomonadota</taxon>
        <taxon>Gammaproteobacteria</taxon>
        <taxon>Enterobacterales</taxon>
        <taxon>Enterobacteriaceae</taxon>
        <taxon>Salmonella</taxon>
    </lineage>
</organism>
<reference evidence="1 2" key="1">
    <citation type="submission" date="2018-06" db="EMBL/GenBank/DDBJ databases">
        <authorList>
            <consortium name="Pathogen Informatics"/>
            <person name="Doyle S."/>
        </authorList>
    </citation>
    <scope>NUCLEOTIDE SEQUENCE [LARGE SCALE GENOMIC DNA]</scope>
    <source>
        <strain evidence="1 2">NCTC7303</strain>
    </source>
</reference>
<evidence type="ECO:0000313" key="2">
    <source>
        <dbReference type="Proteomes" id="UP000255443"/>
    </source>
</evidence>
<gene>
    <name evidence="1" type="ORF">NCTC7303_00219</name>
</gene>
<evidence type="ECO:0000313" key="1">
    <source>
        <dbReference type="EMBL" id="SUG28101.1"/>
    </source>
</evidence>
<proteinExistence type="predicted"/>
<dbReference type="Pfam" id="PF06996">
    <property type="entry name" value="T6SS_TssG"/>
    <property type="match status" value="1"/>
</dbReference>
<dbReference type="PANTHER" id="PTHR35564:SF3">
    <property type="entry name" value="TYPE VI SECRETION SYSTEM BASEPLATE SUBUNIT TSSG"/>
    <property type="match status" value="1"/>
</dbReference>
<dbReference type="NCBIfam" id="TIGR03347">
    <property type="entry name" value="VI_chp_1"/>
    <property type="match status" value="1"/>
</dbReference>
<name>A0A379SH59_SALER</name>
<dbReference type="Proteomes" id="UP000255443">
    <property type="component" value="Unassembled WGS sequence"/>
</dbReference>
<dbReference type="EMBL" id="UGXC01000002">
    <property type="protein sequence ID" value="SUG28101.1"/>
    <property type="molecule type" value="Genomic_DNA"/>
</dbReference>
<dbReference type="InterPro" id="IPR010732">
    <property type="entry name" value="T6SS_TssG-like"/>
</dbReference>
<accession>A0A379SH59</accession>
<sequence>MLNRFLALYADMNQFNQLTPHCSARRKMHPVERESQSASARLIAQLGDRLPYINFYRFCQLLEQSQPDKPVTGSTWQVRHEPVRFRPHPGMGFPASEVKGIEQSEHSHLPPTVRITFMGLYGVESPLPTHYIDDITQRREGYEATVDFLDIFNHRLITQYYRIWRKYSYPATFEEGGKDKTSQYLLGLAGLGINGCTDSIATPASRFLALLPVMLLPGRTAEGMASLVRLLAPNTQAKIWHHDKRRVPLKKPLTMSVSQPVTLTNRPVMGNYATDVNSQVLMRLTTTDPAEVQGWLPGGELHTDLMALLHVYLGSRLDVRLQLSVDRSLLPDATMSSKPNVGAVQLGRTAVMRPLNAANTLTHPKTIIINLGRYERVQENIHRRETDEDGNYRW</sequence>